<dbReference type="Gene3D" id="1.10.238.160">
    <property type="match status" value="1"/>
</dbReference>
<sequence length="74" mass="8250">MTIGDVCEPSGLSRFKIYRLQKKGLFPHSIKLCPRAVRWPLDEVKVAVIVRRAAFGSDEAVCFLVANMQATRSA</sequence>
<protein>
    <submittedName>
        <fullName evidence="1">AlpA family phage regulatory protein</fullName>
    </submittedName>
</protein>
<reference evidence="1 2" key="1">
    <citation type="journal article" date="2021" name="Sci. Rep.">
        <title>The distribution of antibiotic resistance genes in chicken gut microbiota commensals.</title>
        <authorList>
            <person name="Juricova H."/>
            <person name="Matiasovicova J."/>
            <person name="Kubasova T."/>
            <person name="Cejkova D."/>
            <person name="Rychlik I."/>
        </authorList>
    </citation>
    <scope>NUCLEOTIDE SEQUENCE [LARGE SCALE GENOMIC DNA]</scope>
    <source>
        <strain evidence="1 2">An829</strain>
    </source>
</reference>
<evidence type="ECO:0000313" key="1">
    <source>
        <dbReference type="EMBL" id="MBM6705188.1"/>
    </source>
</evidence>
<dbReference type="Proteomes" id="UP000715095">
    <property type="component" value="Unassembled WGS sequence"/>
</dbReference>
<proteinExistence type="predicted"/>
<comment type="caution">
    <text evidence="1">The sequence shown here is derived from an EMBL/GenBank/DDBJ whole genome shotgun (WGS) entry which is preliminary data.</text>
</comment>
<evidence type="ECO:0000313" key="2">
    <source>
        <dbReference type="Proteomes" id="UP000715095"/>
    </source>
</evidence>
<keyword evidence="2" id="KW-1185">Reference proteome</keyword>
<name>A0ABS2DWS3_9BURK</name>
<organism evidence="1 2">
    <name type="scientific">Sutterella massiliensis</name>
    <dbReference type="NCBI Taxonomy" id="1816689"/>
    <lineage>
        <taxon>Bacteria</taxon>
        <taxon>Pseudomonadati</taxon>
        <taxon>Pseudomonadota</taxon>
        <taxon>Betaproteobacteria</taxon>
        <taxon>Burkholderiales</taxon>
        <taxon>Sutterellaceae</taxon>
        <taxon>Sutterella</taxon>
    </lineage>
</organism>
<dbReference type="InterPro" id="IPR010260">
    <property type="entry name" value="AlpA"/>
</dbReference>
<accession>A0ABS2DWS3</accession>
<dbReference type="Pfam" id="PF05930">
    <property type="entry name" value="Phage_AlpA"/>
    <property type="match status" value="1"/>
</dbReference>
<dbReference type="EMBL" id="JACJJC010000187">
    <property type="protein sequence ID" value="MBM6705188.1"/>
    <property type="molecule type" value="Genomic_DNA"/>
</dbReference>
<gene>
    <name evidence="1" type="ORF">H6A60_12000</name>
</gene>